<organism evidence="2 3">
    <name type="scientific">Neolewinella agarilytica</name>
    <dbReference type="NCBI Taxonomy" id="478744"/>
    <lineage>
        <taxon>Bacteria</taxon>
        <taxon>Pseudomonadati</taxon>
        <taxon>Bacteroidota</taxon>
        <taxon>Saprospiria</taxon>
        <taxon>Saprospirales</taxon>
        <taxon>Lewinellaceae</taxon>
        <taxon>Neolewinella</taxon>
    </lineage>
</organism>
<feature type="transmembrane region" description="Helical" evidence="1">
    <location>
        <begin position="147"/>
        <end position="173"/>
    </location>
</feature>
<protein>
    <submittedName>
        <fullName evidence="2">EpsG family protein</fullName>
    </submittedName>
</protein>
<feature type="transmembrane region" description="Helical" evidence="1">
    <location>
        <begin position="114"/>
        <end position="135"/>
    </location>
</feature>
<dbReference type="Pfam" id="PF14897">
    <property type="entry name" value="EpsG"/>
    <property type="match status" value="1"/>
</dbReference>
<keyword evidence="3" id="KW-1185">Reference proteome</keyword>
<keyword evidence="1" id="KW-1133">Transmembrane helix</keyword>
<dbReference type="InterPro" id="IPR049458">
    <property type="entry name" value="EpsG-like"/>
</dbReference>
<dbReference type="OrthoDB" id="851167at2"/>
<dbReference type="InParanoid" id="A0A1H9J2E4"/>
<dbReference type="EMBL" id="FOFB01000016">
    <property type="protein sequence ID" value="SEQ80993.1"/>
    <property type="molecule type" value="Genomic_DNA"/>
</dbReference>
<name>A0A1H9J2E4_9BACT</name>
<proteinExistence type="predicted"/>
<evidence type="ECO:0000256" key="1">
    <source>
        <dbReference type="SAM" id="Phobius"/>
    </source>
</evidence>
<feature type="transmembrane region" description="Helical" evidence="1">
    <location>
        <begin position="252"/>
        <end position="270"/>
    </location>
</feature>
<feature type="transmembrane region" description="Helical" evidence="1">
    <location>
        <begin position="194"/>
        <end position="218"/>
    </location>
</feature>
<accession>A0A1H9J2E4</accession>
<dbReference type="Proteomes" id="UP000199021">
    <property type="component" value="Unassembled WGS sequence"/>
</dbReference>
<feature type="transmembrane region" description="Helical" evidence="1">
    <location>
        <begin position="80"/>
        <end position="102"/>
    </location>
</feature>
<sequence>MNLPRNLLIYIFSGTLTLLIINGIIPSDFNSYPLSLNFDPGQLWSSYFAEADLQSRIHSSQFGRRPVMITLLQLMASLGFPYQFSLVFLQLFFYALTCYFLLKLSEELYERKIDPANIIIPFTLSFSVIFAWLGAMHTYNDFPQYCFLLIAFTFLIRKQTLLSAIFFSLAIVCRETSVLLLPIYAMASIRNGSMTGITSTLFWLTPIGLAAAMIFLYVDFDLLIANTEFTKSQRFTAAKVNFADFTKTRETIGTLVLTTGFAGFLVWTFAKSIVATSPLHRLLVQGFWYLLVVNTLLVSFSATAREARLFYLPTIIAIPLLAPFWPNVFNSITTQFSRKNAFSLLGAIVIAIIMALAYKSSLNGTGHVYRLYALFYFFIFALSALSRNMMIQSQNLGKVRPTEDISN</sequence>
<keyword evidence="1" id="KW-0472">Membrane</keyword>
<feature type="transmembrane region" description="Helical" evidence="1">
    <location>
        <begin position="370"/>
        <end position="390"/>
    </location>
</feature>
<keyword evidence="1" id="KW-0812">Transmembrane</keyword>
<gene>
    <name evidence="2" type="ORF">SAMN05444359_11660</name>
</gene>
<feature type="transmembrane region" description="Helical" evidence="1">
    <location>
        <begin position="310"/>
        <end position="329"/>
    </location>
</feature>
<feature type="transmembrane region" description="Helical" evidence="1">
    <location>
        <begin position="7"/>
        <end position="25"/>
    </location>
</feature>
<reference evidence="3" key="1">
    <citation type="submission" date="2016-10" db="EMBL/GenBank/DDBJ databases">
        <authorList>
            <person name="Varghese N."/>
            <person name="Submissions S."/>
        </authorList>
    </citation>
    <scope>NUCLEOTIDE SEQUENCE [LARGE SCALE GENOMIC DNA]</scope>
    <source>
        <strain evidence="3">DSM 24740</strain>
    </source>
</reference>
<feature type="transmembrane region" description="Helical" evidence="1">
    <location>
        <begin position="341"/>
        <end position="358"/>
    </location>
</feature>
<evidence type="ECO:0000313" key="3">
    <source>
        <dbReference type="Proteomes" id="UP000199021"/>
    </source>
</evidence>
<evidence type="ECO:0000313" key="2">
    <source>
        <dbReference type="EMBL" id="SEQ80993.1"/>
    </source>
</evidence>
<feature type="transmembrane region" description="Helical" evidence="1">
    <location>
        <begin position="282"/>
        <end position="304"/>
    </location>
</feature>
<dbReference type="AlphaFoldDB" id="A0A1H9J2E4"/>